<gene>
    <name evidence="3" type="ORF">AHTJR_10010</name>
</gene>
<evidence type="ECO:0000313" key="3">
    <source>
        <dbReference type="EMBL" id="QBQ16594.1"/>
    </source>
</evidence>
<evidence type="ECO:0000256" key="2">
    <source>
        <dbReference type="SAM" id="SignalP"/>
    </source>
</evidence>
<dbReference type="AlphaFoldDB" id="A0A1L6KNR9"/>
<evidence type="ECO:0000256" key="1">
    <source>
        <dbReference type="SAM" id="MobiDB-lite"/>
    </source>
</evidence>
<reference evidence="3 4" key="1">
    <citation type="submission" date="2019-03" db="EMBL/GenBank/DDBJ databases">
        <title>Complete genome sequence of two outbreak-associated Acinetobacter haemolyticus strains.</title>
        <authorList>
            <person name="Bai L."/>
            <person name="Zhang S.-C."/>
            <person name="Deng Y."/>
            <person name="Song C.-C."/>
            <person name="Kang G.-B."/>
            <person name="Dong Y."/>
            <person name="Wang Y."/>
            <person name="Gao F."/>
            <person name="Huang H."/>
        </authorList>
    </citation>
    <scope>NUCLEOTIDE SEQUENCE [LARGE SCALE GENOMIC DNA]</scope>
    <source>
        <strain evidence="3 4">TJR01</strain>
    </source>
</reference>
<dbReference type="RefSeq" id="WP_075315794.1">
    <property type="nucleotide sequence ID" value="NZ_CAXNZT010000032.1"/>
</dbReference>
<feature type="compositionally biased region" description="Polar residues" evidence="1">
    <location>
        <begin position="122"/>
        <end position="135"/>
    </location>
</feature>
<dbReference type="OrthoDB" id="6692658at2"/>
<organism evidence="3 4">
    <name type="scientific">Acinetobacter haemolyticus</name>
    <dbReference type="NCBI Taxonomy" id="29430"/>
    <lineage>
        <taxon>Bacteria</taxon>
        <taxon>Pseudomonadati</taxon>
        <taxon>Pseudomonadota</taxon>
        <taxon>Gammaproteobacteria</taxon>
        <taxon>Moraxellales</taxon>
        <taxon>Moraxellaceae</taxon>
        <taxon>Acinetobacter</taxon>
    </lineage>
</organism>
<dbReference type="GeneID" id="56329636"/>
<dbReference type="STRING" id="29430.AHTJS_10020"/>
<feature type="compositionally biased region" description="Polar residues" evidence="1">
    <location>
        <begin position="77"/>
        <end position="94"/>
    </location>
</feature>
<sequence>MNSKLLLSSLICGLCFTVTAQANAKTAADQLTQKYQQVCKGKKQGDAVSFAYKGVVYNGACQNDENDKLIFQPPMPTSDTPPETQSRISETQSEPRPVSGAPVESAPTQIQSPNELAAPIENTEQPMMQNEQAAP</sequence>
<dbReference type="Proteomes" id="UP000294395">
    <property type="component" value="Chromosome"/>
</dbReference>
<feature type="chain" id="PRO_5012521301" evidence="2">
    <location>
        <begin position="25"/>
        <end position="135"/>
    </location>
</feature>
<protein>
    <submittedName>
        <fullName evidence="3">Uncharacterized protein</fullName>
    </submittedName>
</protein>
<proteinExistence type="predicted"/>
<feature type="signal peptide" evidence="2">
    <location>
        <begin position="1"/>
        <end position="24"/>
    </location>
</feature>
<keyword evidence="2" id="KW-0732">Signal</keyword>
<dbReference type="EMBL" id="CP038009">
    <property type="protein sequence ID" value="QBQ16594.1"/>
    <property type="molecule type" value="Genomic_DNA"/>
</dbReference>
<accession>A0A1L6KNR9</accession>
<evidence type="ECO:0000313" key="4">
    <source>
        <dbReference type="Proteomes" id="UP000294395"/>
    </source>
</evidence>
<dbReference type="KEGG" id="ahl:AHTJS_10020"/>
<feature type="region of interest" description="Disordered" evidence="1">
    <location>
        <begin position="67"/>
        <end position="135"/>
    </location>
</feature>
<name>A0A1L6KNR9_ACIHA</name>